<gene>
    <name evidence="2" type="ORF">DARMORV10_C01P43230.1</name>
</gene>
<feature type="region of interest" description="Disordered" evidence="1">
    <location>
        <begin position="13"/>
        <end position="52"/>
    </location>
</feature>
<proteinExistence type="predicted"/>
<feature type="region of interest" description="Disordered" evidence="1">
    <location>
        <begin position="68"/>
        <end position="97"/>
    </location>
</feature>
<feature type="compositionally biased region" description="Basic and acidic residues" evidence="1">
    <location>
        <begin position="26"/>
        <end position="35"/>
    </location>
</feature>
<dbReference type="EMBL" id="HG994365">
    <property type="protein sequence ID" value="CAF2077291.1"/>
    <property type="molecule type" value="Genomic_DNA"/>
</dbReference>
<feature type="compositionally biased region" description="Polar residues" evidence="1">
    <location>
        <begin position="85"/>
        <end position="97"/>
    </location>
</feature>
<organism evidence="2">
    <name type="scientific">Brassica napus</name>
    <name type="common">Rape</name>
    <dbReference type="NCBI Taxonomy" id="3708"/>
    <lineage>
        <taxon>Eukaryota</taxon>
        <taxon>Viridiplantae</taxon>
        <taxon>Streptophyta</taxon>
        <taxon>Embryophyta</taxon>
        <taxon>Tracheophyta</taxon>
        <taxon>Spermatophyta</taxon>
        <taxon>Magnoliopsida</taxon>
        <taxon>eudicotyledons</taxon>
        <taxon>Gunneridae</taxon>
        <taxon>Pentapetalae</taxon>
        <taxon>rosids</taxon>
        <taxon>malvids</taxon>
        <taxon>Brassicales</taxon>
        <taxon>Brassicaceae</taxon>
        <taxon>Brassiceae</taxon>
        <taxon>Brassica</taxon>
    </lineage>
</organism>
<feature type="region of interest" description="Disordered" evidence="1">
    <location>
        <begin position="126"/>
        <end position="145"/>
    </location>
</feature>
<protein>
    <submittedName>
        <fullName evidence="2">(rape) hypothetical protein</fullName>
    </submittedName>
</protein>
<evidence type="ECO:0000313" key="2">
    <source>
        <dbReference type="EMBL" id="CAF2077291.1"/>
    </source>
</evidence>
<evidence type="ECO:0000256" key="1">
    <source>
        <dbReference type="SAM" id="MobiDB-lite"/>
    </source>
</evidence>
<accession>A0A816RUV5</accession>
<feature type="compositionally biased region" description="Polar residues" evidence="1">
    <location>
        <begin position="136"/>
        <end position="145"/>
    </location>
</feature>
<feature type="region of interest" description="Disordered" evidence="1">
    <location>
        <begin position="178"/>
        <end position="224"/>
    </location>
</feature>
<dbReference type="AlphaFoldDB" id="A0A816RUV5"/>
<sequence>MIEAIPALTEVVQDTCSSSESDSEDIDGHGRDMFTKKQTLNPAHGRSVDKRSDDMVSALCKEQVVDRNGTHHIPTPGVDEVSVPANHTTHNPDANANTIRNVLCNDENSTPRKEDDVGSRYVPFDPVSDTCAPSAHSETSTRKNAFQRSLGNGAQHRQPLMITDEPTFSLGLTQEEQIQPDAHVMATEVGRGEPMSDNNGDDNIEEGQGSRKSKRVPSGLLDDY</sequence>
<name>A0A816RUV5_BRANA</name>
<reference evidence="2" key="1">
    <citation type="submission" date="2021-01" db="EMBL/GenBank/DDBJ databases">
        <authorList>
            <consortium name="Genoscope - CEA"/>
            <person name="William W."/>
        </authorList>
    </citation>
    <scope>NUCLEOTIDE SEQUENCE</scope>
</reference>
<dbReference type="Proteomes" id="UP001295469">
    <property type="component" value="Chromosome C01"/>
</dbReference>